<evidence type="ECO:0000313" key="4">
    <source>
        <dbReference type="EMBL" id="KZB02654.1"/>
    </source>
</evidence>
<feature type="domain" description="Pyrroline-5-carboxylate reductase catalytic N-terminal" evidence="3">
    <location>
        <begin position="2"/>
        <end position="93"/>
    </location>
</feature>
<keyword evidence="1" id="KW-0560">Oxidoreductase</keyword>
<protein>
    <submittedName>
        <fullName evidence="4">3-hydroxyisobutyrate dehydrogenase</fullName>
    </submittedName>
</protein>
<proteinExistence type="predicted"/>
<dbReference type="InterPro" id="IPR029752">
    <property type="entry name" value="D-isomer_DH_CS1"/>
</dbReference>
<evidence type="ECO:0000256" key="1">
    <source>
        <dbReference type="ARBA" id="ARBA00023002"/>
    </source>
</evidence>
<feature type="region of interest" description="Disordered" evidence="2">
    <location>
        <begin position="226"/>
        <end position="248"/>
    </location>
</feature>
<dbReference type="SUPFAM" id="SSF51735">
    <property type="entry name" value="NAD(P)-binding Rossmann-fold domains"/>
    <property type="match status" value="1"/>
</dbReference>
<organism evidence="4">
    <name type="scientific">Rhizobium leguminosarum</name>
    <dbReference type="NCBI Taxonomy" id="384"/>
    <lineage>
        <taxon>Bacteria</taxon>
        <taxon>Pseudomonadati</taxon>
        <taxon>Pseudomonadota</taxon>
        <taxon>Alphaproteobacteria</taxon>
        <taxon>Hyphomicrobiales</taxon>
        <taxon>Rhizobiaceae</taxon>
        <taxon>Rhizobium/Agrobacterium group</taxon>
        <taxon>Rhizobium</taxon>
    </lineage>
</organism>
<dbReference type="Pfam" id="PF03807">
    <property type="entry name" value="F420_oxidored"/>
    <property type="match status" value="1"/>
</dbReference>
<dbReference type="InterPro" id="IPR051267">
    <property type="entry name" value="STEAP_metalloreductase"/>
</dbReference>
<dbReference type="InterPro" id="IPR036291">
    <property type="entry name" value="NAD(P)-bd_dom_sf"/>
</dbReference>
<dbReference type="RefSeq" id="WP_062940286.1">
    <property type="nucleotide sequence ID" value="NZ_CP171846.1"/>
</dbReference>
<reference evidence="4" key="1">
    <citation type="submission" date="2016-03" db="EMBL/GenBank/DDBJ databases">
        <title>Microsymbionts genomes from the relict species Vavilovia formosa.</title>
        <authorList>
            <person name="Chirak E."/>
            <person name="Kimeklis A."/>
            <person name="Kopat V."/>
            <person name="Andronov E."/>
        </authorList>
    </citation>
    <scope>NUCLEOTIDE SEQUENCE [LARGE SCALE GENOMIC DNA]</scope>
    <source>
        <strain evidence="4">Vaf12</strain>
    </source>
</reference>
<dbReference type="PROSITE" id="PS00065">
    <property type="entry name" value="D_2_HYDROXYACID_DH_1"/>
    <property type="match status" value="1"/>
</dbReference>
<dbReference type="GO" id="GO:0016616">
    <property type="term" value="F:oxidoreductase activity, acting on the CH-OH group of donors, NAD or NADP as acceptor"/>
    <property type="evidence" value="ECO:0007669"/>
    <property type="project" value="UniProtKB-ARBA"/>
</dbReference>
<name>A0A154IPW1_RHILE</name>
<comment type="caution">
    <text evidence="4">The sequence shown here is derived from an EMBL/GenBank/DDBJ whole genome shotgun (WGS) entry which is preliminary data.</text>
</comment>
<dbReference type="InterPro" id="IPR028939">
    <property type="entry name" value="P5C_Rdtase_cat_N"/>
</dbReference>
<accession>A0A154IPW1</accession>
<evidence type="ECO:0000256" key="2">
    <source>
        <dbReference type="SAM" id="MobiDB-lite"/>
    </source>
</evidence>
<dbReference type="PANTHER" id="PTHR14239">
    <property type="entry name" value="DUDULIN-RELATED"/>
    <property type="match status" value="1"/>
</dbReference>
<sequence>MKIGIFGTGNIGGTLARKLTAAGHDVMITNSKPSEKLNAFAADIGATPVDAQGVVDGADMIILSIPFPAVAELPQDLFANLPANVPVVDTGNYYPGMRDPHIAEIDDGLPESVWVSNQIGRRVIKAFNNILAATLADGGRPVGAPDRIAAAVAGDDDAQKRIVMGIVDEVGFDPIDSGSLDDSWRQQPSTPVYCCDWNVEETRKALAQAVKGKAAVTRDKLPEQFAALGPNPKHADVIASNRENNAPA</sequence>
<gene>
    <name evidence="4" type="ORF">A4A59_09020</name>
</gene>
<evidence type="ECO:0000259" key="3">
    <source>
        <dbReference type="Pfam" id="PF03807"/>
    </source>
</evidence>
<dbReference type="EMBL" id="LVYU01000035">
    <property type="protein sequence ID" value="KZB02654.1"/>
    <property type="molecule type" value="Genomic_DNA"/>
</dbReference>
<dbReference type="AlphaFoldDB" id="A0A154IPW1"/>
<dbReference type="Gene3D" id="3.40.50.720">
    <property type="entry name" value="NAD(P)-binding Rossmann-like Domain"/>
    <property type="match status" value="1"/>
</dbReference>